<sequence length="160" mass="16791">MQLLHTLSFAAVAILSATAATPPKELVIGKNLVFRSTASKSKHSLGDVVKATPADKCTVKSAKGDKLSMHYTGSLFSNGDVFDSSVPRNRPFTFTLGAGQVIKGWDQGLNDMCIGEKRKLTIPPELGYGSRGAGGKIPGGATLVFDVELLGIEGKKGSEL</sequence>
<comment type="catalytic activity">
    <reaction evidence="1 5">
        <text>[protein]-peptidylproline (omega=180) = [protein]-peptidylproline (omega=0)</text>
        <dbReference type="Rhea" id="RHEA:16237"/>
        <dbReference type="Rhea" id="RHEA-COMP:10747"/>
        <dbReference type="Rhea" id="RHEA-COMP:10748"/>
        <dbReference type="ChEBI" id="CHEBI:83833"/>
        <dbReference type="ChEBI" id="CHEBI:83834"/>
        <dbReference type="EC" id="5.2.1.8"/>
    </reaction>
</comment>
<evidence type="ECO:0000259" key="7">
    <source>
        <dbReference type="PROSITE" id="PS50059"/>
    </source>
</evidence>
<dbReference type="GO" id="GO:0003755">
    <property type="term" value="F:peptidyl-prolyl cis-trans isomerase activity"/>
    <property type="evidence" value="ECO:0007669"/>
    <property type="project" value="UniProtKB-KW"/>
</dbReference>
<dbReference type="PANTHER" id="PTHR45779:SF7">
    <property type="entry name" value="PEPTIDYLPROLYL ISOMERASE"/>
    <property type="match status" value="1"/>
</dbReference>
<keyword evidence="6" id="KW-0732">Signal</keyword>
<dbReference type="AlphaFoldDB" id="A0AAD5XF06"/>
<keyword evidence="9" id="KW-1185">Reference proteome</keyword>
<name>A0AAD5XF06_9FUNG</name>
<gene>
    <name evidence="8" type="primary">FKBP13</name>
    <name evidence="8" type="ORF">HK100_000774</name>
</gene>
<organism evidence="8 9">
    <name type="scientific">Physocladia obscura</name>
    <dbReference type="NCBI Taxonomy" id="109957"/>
    <lineage>
        <taxon>Eukaryota</taxon>
        <taxon>Fungi</taxon>
        <taxon>Fungi incertae sedis</taxon>
        <taxon>Chytridiomycota</taxon>
        <taxon>Chytridiomycota incertae sedis</taxon>
        <taxon>Chytridiomycetes</taxon>
        <taxon>Chytridiales</taxon>
        <taxon>Chytriomycetaceae</taxon>
        <taxon>Physocladia</taxon>
    </lineage>
</organism>
<evidence type="ECO:0000313" key="9">
    <source>
        <dbReference type="Proteomes" id="UP001211907"/>
    </source>
</evidence>
<dbReference type="PANTHER" id="PTHR45779">
    <property type="entry name" value="PEPTIDYLPROLYL ISOMERASE"/>
    <property type="match status" value="1"/>
</dbReference>
<evidence type="ECO:0000256" key="1">
    <source>
        <dbReference type="ARBA" id="ARBA00000971"/>
    </source>
</evidence>
<dbReference type="FunFam" id="3.10.50.40:FF:000006">
    <property type="entry name" value="Peptidyl-prolyl cis-trans isomerase"/>
    <property type="match status" value="1"/>
</dbReference>
<comment type="caution">
    <text evidence="8">The sequence shown here is derived from an EMBL/GenBank/DDBJ whole genome shotgun (WGS) entry which is preliminary data.</text>
</comment>
<dbReference type="Pfam" id="PF00254">
    <property type="entry name" value="FKBP_C"/>
    <property type="match status" value="1"/>
</dbReference>
<feature type="chain" id="PRO_5042199882" description="peptidylprolyl isomerase" evidence="6">
    <location>
        <begin position="20"/>
        <end position="160"/>
    </location>
</feature>
<dbReference type="InterPro" id="IPR044609">
    <property type="entry name" value="FKBP2/11"/>
</dbReference>
<evidence type="ECO:0000256" key="4">
    <source>
        <dbReference type="ARBA" id="ARBA00023235"/>
    </source>
</evidence>
<evidence type="ECO:0000256" key="2">
    <source>
        <dbReference type="ARBA" id="ARBA00013194"/>
    </source>
</evidence>
<evidence type="ECO:0000256" key="3">
    <source>
        <dbReference type="ARBA" id="ARBA00023110"/>
    </source>
</evidence>
<keyword evidence="4 5" id="KW-0413">Isomerase</keyword>
<dbReference type="PROSITE" id="PS50059">
    <property type="entry name" value="FKBP_PPIASE"/>
    <property type="match status" value="1"/>
</dbReference>
<feature type="signal peptide" evidence="6">
    <location>
        <begin position="1"/>
        <end position="19"/>
    </location>
</feature>
<dbReference type="GO" id="GO:0005783">
    <property type="term" value="C:endoplasmic reticulum"/>
    <property type="evidence" value="ECO:0007669"/>
    <property type="project" value="TreeGrafter"/>
</dbReference>
<keyword evidence="3 5" id="KW-0697">Rotamase</keyword>
<dbReference type="InterPro" id="IPR046357">
    <property type="entry name" value="PPIase_dom_sf"/>
</dbReference>
<dbReference type="Proteomes" id="UP001211907">
    <property type="component" value="Unassembled WGS sequence"/>
</dbReference>
<protein>
    <recommendedName>
        <fullName evidence="2 5">peptidylprolyl isomerase</fullName>
        <ecNumber evidence="2 5">5.2.1.8</ecNumber>
    </recommendedName>
</protein>
<evidence type="ECO:0000256" key="5">
    <source>
        <dbReference type="PROSITE-ProRule" id="PRU00277"/>
    </source>
</evidence>
<accession>A0AAD5XF06</accession>
<proteinExistence type="predicted"/>
<dbReference type="EMBL" id="JADGJH010001157">
    <property type="protein sequence ID" value="KAJ3117662.1"/>
    <property type="molecule type" value="Genomic_DNA"/>
</dbReference>
<evidence type="ECO:0000256" key="6">
    <source>
        <dbReference type="SAM" id="SignalP"/>
    </source>
</evidence>
<dbReference type="InterPro" id="IPR001179">
    <property type="entry name" value="PPIase_FKBP_dom"/>
</dbReference>
<dbReference type="Gene3D" id="3.10.50.40">
    <property type="match status" value="1"/>
</dbReference>
<evidence type="ECO:0000313" key="8">
    <source>
        <dbReference type="EMBL" id="KAJ3117662.1"/>
    </source>
</evidence>
<dbReference type="SUPFAM" id="SSF54534">
    <property type="entry name" value="FKBP-like"/>
    <property type="match status" value="1"/>
</dbReference>
<feature type="domain" description="PPIase FKBP-type" evidence="7">
    <location>
        <begin position="64"/>
        <end position="153"/>
    </location>
</feature>
<dbReference type="EC" id="5.2.1.8" evidence="2 5"/>
<reference evidence="8" key="1">
    <citation type="submission" date="2020-05" db="EMBL/GenBank/DDBJ databases">
        <title>Phylogenomic resolution of chytrid fungi.</title>
        <authorList>
            <person name="Stajich J.E."/>
            <person name="Amses K."/>
            <person name="Simmons R."/>
            <person name="Seto K."/>
            <person name="Myers J."/>
            <person name="Bonds A."/>
            <person name="Quandt C.A."/>
            <person name="Barry K."/>
            <person name="Liu P."/>
            <person name="Grigoriev I."/>
            <person name="Longcore J.E."/>
            <person name="James T.Y."/>
        </authorList>
    </citation>
    <scope>NUCLEOTIDE SEQUENCE</scope>
    <source>
        <strain evidence="8">JEL0513</strain>
    </source>
</reference>